<dbReference type="PANTHER" id="PTHR21337">
    <property type="entry name" value="PHOSPHO-2-DEHYDRO-3-DEOXYHEPTONATE ALDOLASE 1, 2"/>
    <property type="match status" value="1"/>
</dbReference>
<proteinExistence type="inferred from homology"/>
<dbReference type="RefSeq" id="WP_073254858.1">
    <property type="nucleotide sequence ID" value="NZ_FQZQ01000019.1"/>
</dbReference>
<feature type="binding site" evidence="3">
    <location>
        <position position="394"/>
    </location>
    <ligand>
        <name>Mn(2+)</name>
        <dbReference type="ChEBI" id="CHEBI:29035"/>
    </ligand>
</feature>
<evidence type="ECO:0000256" key="4">
    <source>
        <dbReference type="RuleBase" id="RU363071"/>
    </source>
</evidence>
<evidence type="ECO:0000256" key="2">
    <source>
        <dbReference type="ARBA" id="ARBA00022679"/>
    </source>
</evidence>
<keyword evidence="2 4" id="KW-0808">Transferase</keyword>
<feature type="binding site" evidence="3">
    <location>
        <position position="289"/>
    </location>
    <ligand>
        <name>phosphoenolpyruvate</name>
        <dbReference type="ChEBI" id="CHEBI:58702"/>
    </ligand>
</feature>
<comment type="similarity">
    <text evidence="1 4">Belongs to the class-II DAHP synthase family.</text>
</comment>
<protein>
    <recommendedName>
        <fullName evidence="4">Phospho-2-dehydro-3-deoxyheptonate aldolase</fullName>
        <ecNumber evidence="4">2.5.1.54</ecNumber>
    </recommendedName>
</protein>
<evidence type="ECO:0000256" key="1">
    <source>
        <dbReference type="ARBA" id="ARBA00008911"/>
    </source>
</evidence>
<dbReference type="InterPro" id="IPR013785">
    <property type="entry name" value="Aldolase_TIM"/>
</dbReference>
<keyword evidence="6" id="KW-1185">Reference proteome</keyword>
<evidence type="ECO:0000313" key="6">
    <source>
        <dbReference type="Proteomes" id="UP000183982"/>
    </source>
</evidence>
<feature type="binding site" evidence="3">
    <location>
        <position position="68"/>
    </location>
    <ligand>
        <name>Mn(2+)</name>
        <dbReference type="ChEBI" id="CHEBI:29035"/>
    </ligand>
</feature>
<organism evidence="5 6">
    <name type="scientific">Shimia gijangensis</name>
    <dbReference type="NCBI Taxonomy" id="1470563"/>
    <lineage>
        <taxon>Bacteria</taxon>
        <taxon>Pseudomonadati</taxon>
        <taxon>Pseudomonadota</taxon>
        <taxon>Alphaproteobacteria</taxon>
        <taxon>Rhodobacterales</taxon>
        <taxon>Roseobacteraceae</taxon>
    </lineage>
</organism>
<comment type="catalytic activity">
    <reaction evidence="4">
        <text>D-erythrose 4-phosphate + phosphoenolpyruvate + H2O = 7-phospho-2-dehydro-3-deoxy-D-arabino-heptonate + phosphate</text>
        <dbReference type="Rhea" id="RHEA:14717"/>
        <dbReference type="ChEBI" id="CHEBI:15377"/>
        <dbReference type="ChEBI" id="CHEBI:16897"/>
        <dbReference type="ChEBI" id="CHEBI:43474"/>
        <dbReference type="ChEBI" id="CHEBI:58394"/>
        <dbReference type="ChEBI" id="CHEBI:58702"/>
        <dbReference type="EC" id="2.5.1.54"/>
    </reaction>
</comment>
<evidence type="ECO:0000313" key="5">
    <source>
        <dbReference type="EMBL" id="SHK11752.1"/>
    </source>
</evidence>
<dbReference type="SUPFAM" id="SSF51569">
    <property type="entry name" value="Aldolase"/>
    <property type="match status" value="1"/>
</dbReference>
<dbReference type="NCBIfam" id="TIGR01358">
    <property type="entry name" value="DAHP_synth_II"/>
    <property type="match status" value="1"/>
</dbReference>
<dbReference type="InterPro" id="IPR002480">
    <property type="entry name" value="DAHP_synth_2"/>
</dbReference>
<dbReference type="EMBL" id="FQZQ01000019">
    <property type="protein sequence ID" value="SHK11752.1"/>
    <property type="molecule type" value="Genomic_DNA"/>
</dbReference>
<keyword evidence="3" id="KW-0104">Cadmium</keyword>
<keyword evidence="3" id="KW-0170">Cobalt</keyword>
<feature type="binding site" evidence="3">
    <location>
        <position position="107"/>
    </location>
    <ligand>
        <name>phosphoenolpyruvate</name>
        <dbReference type="ChEBI" id="CHEBI:58702"/>
    </ligand>
</feature>
<dbReference type="Pfam" id="PF01474">
    <property type="entry name" value="DAHP_synth_2"/>
    <property type="match status" value="1"/>
</dbReference>
<keyword evidence="3" id="KW-0464">Manganese</keyword>
<sequence length="455" mass="49735">MAEWLKSGWRNKPRIQMPDYLDGDALKAVEAQLSSYPPLVFAGEARSLKAKLGAAARGEAFLLQGGDCAESFEQFSADGIRDTFKVMLQMAMVLTYGAKVPVVKVGRMAGQFAKPRSAPTEVVDGVELPSYRGDIINELDFTSAARIPDPAKMLQAYTQAAATLNLLRAFSTGGYADVNQVHAWTLGFTEGEKAAKYRDLANRISDTLDFMRAAGVNNESTDSLKTVDFYTSHESLLLEYEEALTRLDSTSGNWLAGSGHMLWIGDRTRQPDGAHVEFLRGVQNPIGLKCGPTTTAEDLKILLEKLNPENESGRLTLIARFGAGSVGEHLPRLIKTVQEEGANVLWTCDPMHGNTIKSATGYKTRPFDSVLREVREFFGVHKAEGTVPGGVHFEMTGQDVTECTGGVRAVTEEDLSDRYHTACDPRLNASQSLELAFLVAEELSALRQERHAKAV</sequence>
<dbReference type="EC" id="2.5.1.54" evidence="4"/>
<dbReference type="Gene3D" id="3.20.20.70">
    <property type="entry name" value="Aldolase class I"/>
    <property type="match status" value="1"/>
</dbReference>
<dbReference type="GO" id="GO:0003849">
    <property type="term" value="F:3-deoxy-7-phosphoheptulonate synthase activity"/>
    <property type="evidence" value="ECO:0007669"/>
    <property type="project" value="UniProtKB-EC"/>
</dbReference>
<dbReference type="AlphaFoldDB" id="A0A1M6PV31"/>
<name>A0A1M6PV31_9RHOB</name>
<reference evidence="6" key="1">
    <citation type="submission" date="2016-11" db="EMBL/GenBank/DDBJ databases">
        <authorList>
            <person name="Varghese N."/>
            <person name="Submissions S."/>
        </authorList>
    </citation>
    <scope>NUCLEOTIDE SEQUENCE [LARGE SCALE GENOMIC DNA]</scope>
    <source>
        <strain evidence="6">DSM 100564</strain>
    </source>
</reference>
<feature type="binding site" evidence="3">
    <location>
        <position position="352"/>
    </location>
    <ligand>
        <name>Mn(2+)</name>
        <dbReference type="ChEBI" id="CHEBI:29035"/>
    </ligand>
</feature>
<dbReference type="STRING" id="1470563.SAMN05444000_11958"/>
<dbReference type="Proteomes" id="UP000183982">
    <property type="component" value="Unassembled WGS sequence"/>
</dbReference>
<dbReference type="PANTHER" id="PTHR21337:SF0">
    <property type="entry name" value="PHOSPHO-2-DEHYDRO-3-DEOXYHEPTONATE ALDOLASE"/>
    <property type="match status" value="1"/>
</dbReference>
<feature type="binding site" evidence="3">
    <location>
        <position position="320"/>
    </location>
    <ligand>
        <name>phosphoenolpyruvate</name>
        <dbReference type="ChEBI" id="CHEBI:58702"/>
    </ligand>
</feature>
<dbReference type="OrthoDB" id="9766852at2"/>
<dbReference type="GO" id="GO:0009073">
    <property type="term" value="P:aromatic amino acid family biosynthetic process"/>
    <property type="evidence" value="ECO:0007669"/>
    <property type="project" value="InterPro"/>
</dbReference>
<accession>A0A1M6PV31</accession>
<evidence type="ECO:0000256" key="3">
    <source>
        <dbReference type="PIRSR" id="PIRSR602480-1"/>
    </source>
</evidence>
<feature type="binding site" evidence="3">
    <location>
        <position position="424"/>
    </location>
    <ligand>
        <name>Mn(2+)</name>
        <dbReference type="ChEBI" id="CHEBI:29035"/>
    </ligand>
</feature>
<comment type="cofactor">
    <cofactor evidence="3">
        <name>Mn(2+)</name>
        <dbReference type="ChEBI" id="CHEBI:29035"/>
    </cofactor>
    <cofactor evidence="3">
        <name>Co(2+)</name>
        <dbReference type="ChEBI" id="CHEBI:48828"/>
    </cofactor>
    <cofactor evidence="3">
        <name>Cd(2+)</name>
        <dbReference type="ChEBI" id="CHEBI:48775"/>
    </cofactor>
    <text evidence="3">Binds 1 divalent cation per subunit. The enzyme is active with manganese, cobalt or cadmium ions.</text>
</comment>
<gene>
    <name evidence="5" type="ORF">SAMN05444000_11958</name>
</gene>